<dbReference type="Proteomes" id="UP001059597">
    <property type="component" value="Chromosome"/>
</dbReference>
<evidence type="ECO:0000256" key="1">
    <source>
        <dbReference type="ARBA" id="ARBA00004776"/>
    </source>
</evidence>
<comment type="pathway">
    <text evidence="1">Cell wall biogenesis; cell wall polysaccharide biosynthesis.</text>
</comment>
<dbReference type="Pfam" id="PF00535">
    <property type="entry name" value="Glycos_transf_2"/>
    <property type="match status" value="1"/>
</dbReference>
<keyword evidence="3" id="KW-0328">Glycosyltransferase</keyword>
<accession>A0ABN6QUC9</accession>
<evidence type="ECO:0000256" key="2">
    <source>
        <dbReference type="ARBA" id="ARBA00006739"/>
    </source>
</evidence>
<protein>
    <recommendedName>
        <fullName evidence="5">Glycosyltransferase 2-like domain-containing protein</fullName>
    </recommendedName>
</protein>
<organism evidence="6 7">
    <name type="scientific">Streptomyces nigrescens</name>
    <dbReference type="NCBI Taxonomy" id="1920"/>
    <lineage>
        <taxon>Bacteria</taxon>
        <taxon>Bacillati</taxon>
        <taxon>Actinomycetota</taxon>
        <taxon>Actinomycetes</taxon>
        <taxon>Kitasatosporales</taxon>
        <taxon>Streptomycetaceae</taxon>
        <taxon>Streptomyces</taxon>
    </lineage>
</organism>
<comment type="similarity">
    <text evidence="2">Belongs to the glycosyltransferase 2 family.</text>
</comment>
<reference evidence="6" key="1">
    <citation type="submission" date="2022-06" db="EMBL/GenBank/DDBJ databases">
        <title>Complete genome sequence of Streptomyces nigrescens HEK616.</title>
        <authorList>
            <person name="Asamizu S."/>
            <person name="Onaka H."/>
        </authorList>
    </citation>
    <scope>NUCLEOTIDE SEQUENCE</scope>
    <source>
        <strain evidence="6">HEK616</strain>
    </source>
</reference>
<dbReference type="RefSeq" id="WP_261952951.1">
    <property type="nucleotide sequence ID" value="NZ_AP026073.1"/>
</dbReference>
<gene>
    <name evidence="6" type="ORF">HEK616_24990</name>
</gene>
<keyword evidence="4" id="KW-0808">Transferase</keyword>
<evidence type="ECO:0000313" key="6">
    <source>
        <dbReference type="EMBL" id="BDM69012.1"/>
    </source>
</evidence>
<dbReference type="Gene3D" id="3.90.550.10">
    <property type="entry name" value="Spore Coat Polysaccharide Biosynthesis Protein SpsA, Chain A"/>
    <property type="match status" value="1"/>
</dbReference>
<evidence type="ECO:0000256" key="4">
    <source>
        <dbReference type="ARBA" id="ARBA00022679"/>
    </source>
</evidence>
<dbReference type="InterPro" id="IPR001173">
    <property type="entry name" value="Glyco_trans_2-like"/>
</dbReference>
<evidence type="ECO:0000259" key="5">
    <source>
        <dbReference type="Pfam" id="PF00535"/>
    </source>
</evidence>
<dbReference type="SUPFAM" id="SSF53448">
    <property type="entry name" value="Nucleotide-diphospho-sugar transferases"/>
    <property type="match status" value="1"/>
</dbReference>
<proteinExistence type="inferred from homology"/>
<dbReference type="PANTHER" id="PTHR43179:SF12">
    <property type="entry name" value="GALACTOFURANOSYLTRANSFERASE GLFT2"/>
    <property type="match status" value="1"/>
</dbReference>
<dbReference type="InterPro" id="IPR029044">
    <property type="entry name" value="Nucleotide-diphossugar_trans"/>
</dbReference>
<evidence type="ECO:0000313" key="7">
    <source>
        <dbReference type="Proteomes" id="UP001059597"/>
    </source>
</evidence>
<evidence type="ECO:0000256" key="3">
    <source>
        <dbReference type="ARBA" id="ARBA00022676"/>
    </source>
</evidence>
<name>A0ABN6QUC9_STRNI</name>
<dbReference type="PANTHER" id="PTHR43179">
    <property type="entry name" value="RHAMNOSYLTRANSFERASE WBBL"/>
    <property type="match status" value="1"/>
</dbReference>
<dbReference type="EMBL" id="AP026073">
    <property type="protein sequence ID" value="BDM69012.1"/>
    <property type="molecule type" value="Genomic_DNA"/>
</dbReference>
<feature type="domain" description="Glycosyltransferase 2-like" evidence="5">
    <location>
        <begin position="120"/>
        <end position="296"/>
    </location>
</feature>
<keyword evidence="7" id="KW-1185">Reference proteome</keyword>
<sequence length="447" mass="46413">MNGLGPRTAAACPGLAARDSLYTPAHVVELDLAAPGELRSPGGAPAAAPGGRVLALVRLHGHPLGMVSAHGVLGDTTGLYHALAEAAHRQLTAPAAPEALRPGPGRPARAPGAAAPPAVTVIVATHNRPGMLRQCLDSLLRSRHPSYEIVVVDNAPRDDAAERLVRDRYPSRVRYVRESMAGLARAHNRGLLAARGRICAFTDDDTLADPGWLDALERAFDDGGAPGGGARVGCVTGLIVPAELATAAQSALEFHGGFGKGFAPRSWSLADPPADPLFPFTAGQFGSGANMAFRTDVLRELGGFDPSTGTGTPAHGGDDLLAFFLVLATGHRIVYQPDAVIWHRHRRAADALPAQAFGYGAGFGAFLAAALRHRPGALPALLRRLPGGIRHAVGRAHDRSAPAGVWPARLSLLELRGLLYGPVGYLRSVHATHQAAHRAATAGTGPS</sequence>